<feature type="region of interest" description="Disordered" evidence="1">
    <location>
        <begin position="343"/>
        <end position="371"/>
    </location>
</feature>
<evidence type="ECO:0000259" key="2">
    <source>
        <dbReference type="Pfam" id="PF07581"/>
    </source>
</evidence>
<dbReference type="eggNOG" id="arCOG10954">
    <property type="taxonomic scope" value="Archaea"/>
</dbReference>
<dbReference type="InterPro" id="IPR011493">
    <property type="entry name" value="GLUG"/>
</dbReference>
<protein>
    <submittedName>
        <fullName evidence="3">GLUG domain protein</fullName>
    </submittedName>
</protein>
<proteinExistence type="predicted"/>
<accession>U1PKN0</accession>
<organism evidence="3 4">
    <name type="scientific">Haloquadratum walsbyi J07HQW2</name>
    <dbReference type="NCBI Taxonomy" id="1238425"/>
    <lineage>
        <taxon>Archaea</taxon>
        <taxon>Methanobacteriati</taxon>
        <taxon>Methanobacteriota</taxon>
        <taxon>Stenosarchaea group</taxon>
        <taxon>Halobacteria</taxon>
        <taxon>Halobacteriales</taxon>
        <taxon>Haloferacaceae</taxon>
        <taxon>Haloquadratum</taxon>
    </lineage>
</organism>
<evidence type="ECO:0000256" key="1">
    <source>
        <dbReference type="SAM" id="MobiDB-lite"/>
    </source>
</evidence>
<feature type="domain" description="GLUG" evidence="2">
    <location>
        <begin position="147"/>
        <end position="172"/>
    </location>
</feature>
<reference evidence="3 4" key="1">
    <citation type="journal article" date="2013" name="PLoS ONE">
        <title>Assembly-driven community genomics of a hypersaline microbial ecosystem.</title>
        <authorList>
            <person name="Podell S."/>
            <person name="Ugalde J.A."/>
            <person name="Narasingarao P."/>
            <person name="Banfield J.F."/>
            <person name="Heidelberg K.B."/>
            <person name="Allen E.E."/>
        </authorList>
    </citation>
    <scope>NUCLEOTIDE SEQUENCE [LARGE SCALE GENOMIC DNA]</scope>
    <source>
        <strain evidence="4">J07HQW2</strain>
    </source>
</reference>
<dbReference type="SUPFAM" id="SSF51126">
    <property type="entry name" value="Pectin lyase-like"/>
    <property type="match status" value="1"/>
</dbReference>
<dbReference type="HOGENOM" id="CLU_695608_0_0_2"/>
<evidence type="ECO:0000313" key="3">
    <source>
        <dbReference type="EMBL" id="ERG94242.1"/>
    </source>
</evidence>
<feature type="domain" description="GLUG" evidence="2">
    <location>
        <begin position="177"/>
        <end position="200"/>
    </location>
</feature>
<evidence type="ECO:0000313" key="4">
    <source>
        <dbReference type="Proteomes" id="UP000030710"/>
    </source>
</evidence>
<feature type="domain" description="GLUG" evidence="2">
    <location>
        <begin position="203"/>
        <end position="225"/>
    </location>
</feature>
<dbReference type="Proteomes" id="UP000030710">
    <property type="component" value="Unassembled WGS sequence"/>
</dbReference>
<gene>
    <name evidence="3" type="ORF">J07HQW2_00676</name>
</gene>
<name>U1PKN0_9EURY</name>
<dbReference type="InterPro" id="IPR011050">
    <property type="entry name" value="Pectin_lyase_fold/virulence"/>
</dbReference>
<dbReference type="Pfam" id="PF07581">
    <property type="entry name" value="Glug"/>
    <property type="match status" value="3"/>
</dbReference>
<dbReference type="EMBL" id="KE356561">
    <property type="protein sequence ID" value="ERG94242.1"/>
    <property type="molecule type" value="Genomic_DNA"/>
</dbReference>
<dbReference type="Gene3D" id="2.160.20.110">
    <property type="match status" value="1"/>
</dbReference>
<dbReference type="AlphaFoldDB" id="U1PKN0"/>
<feature type="compositionally biased region" description="Low complexity" evidence="1">
    <location>
        <begin position="355"/>
        <end position="371"/>
    </location>
</feature>
<sequence>MLILMLTVFMTGVSGSGFVRMAQAQSTNTYTDVDTADLVGHGTDSTPYEISNVSELQAMEDGLTANYELVGDIDASNTAQWNDGRGFDPVGSSSDQFAGSLDGNNHTITGLTIDRQYEDNSRRRVGLFGYSFGTITDVALTEVTVTGNEYAGGLVGLSTGGTIRNVTVSGKVRSTVTAGGLAGQNFRGAIQNATASVNVTSDNTAGGLVGFNSGSIRNARASGSVAGDNTVGGLVGSNRGIIRDTFAVGNVTGNQETGGLVGRNNDETGTVEQSYFDTQASGQDPSGGSAIRLTILIFGPTNSAIGLTTGEMQGSAASENMSGLKFGENWQTVSGGYPELIALSDPDSDFDSDSADGTPKPESTTTSSEIPTFPNVGIISFVSIMTAILHRLQSST</sequence>